<dbReference type="PANTHER" id="PTHR12526">
    <property type="entry name" value="GLYCOSYLTRANSFERASE"/>
    <property type="match status" value="1"/>
</dbReference>
<dbReference type="Pfam" id="PF00534">
    <property type="entry name" value="Glycos_transf_1"/>
    <property type="match status" value="1"/>
</dbReference>
<keyword evidence="2" id="KW-0808">Transferase</keyword>
<sequence length="173" mass="20018">MSRQQLDRLIDTKLYSKSVLIFNTVNDVTVRKNVFSKNLRICYVGSTDKKRFLRVKDIWKQLRKQKVKNIEFHVIGGDNLYNTSNRNDIPYYCDKEEIFYHGIVGGAEKIELMKTMNLGIIFSKRETFGLASIEFQALGIPVVALKSYGMIDTIIDKKTGFLVNNKYLSLIHI</sequence>
<dbReference type="EMBL" id="NGMO01000001">
    <property type="protein sequence ID" value="OTP12304.1"/>
    <property type="molecule type" value="Genomic_DNA"/>
</dbReference>
<keyword evidence="5" id="KW-1185">Reference proteome</keyword>
<evidence type="ECO:0000256" key="1">
    <source>
        <dbReference type="ARBA" id="ARBA00022676"/>
    </source>
</evidence>
<evidence type="ECO:0000313" key="4">
    <source>
        <dbReference type="EMBL" id="OTP12304.1"/>
    </source>
</evidence>
<evidence type="ECO:0000313" key="5">
    <source>
        <dbReference type="Proteomes" id="UP000194933"/>
    </source>
</evidence>
<dbReference type="GO" id="GO:0016757">
    <property type="term" value="F:glycosyltransferase activity"/>
    <property type="evidence" value="ECO:0007669"/>
    <property type="project" value="UniProtKB-KW"/>
</dbReference>
<evidence type="ECO:0000259" key="3">
    <source>
        <dbReference type="Pfam" id="PF00534"/>
    </source>
</evidence>
<organism evidence="4 5">
    <name type="scientific">Candidatus Enterococcus wittei</name>
    <dbReference type="NCBI Taxonomy" id="1987383"/>
    <lineage>
        <taxon>Bacteria</taxon>
        <taxon>Bacillati</taxon>
        <taxon>Bacillota</taxon>
        <taxon>Bacilli</taxon>
        <taxon>Lactobacillales</taxon>
        <taxon>Enterococcaceae</taxon>
        <taxon>Enterococcus</taxon>
    </lineage>
</organism>
<name>A0A2C9XSA7_9ENTE</name>
<reference evidence="4 5" key="1">
    <citation type="submission" date="2017-05" db="EMBL/GenBank/DDBJ databases">
        <title>The Genome Sequence of Enterococcus sp. 10A9_DIV0425.</title>
        <authorList>
            <consortium name="The Broad Institute Genomics Platform"/>
            <consortium name="The Broad Institute Genomic Center for Infectious Diseases"/>
            <person name="Earl A."/>
            <person name="Manson A."/>
            <person name="Schwartman J."/>
            <person name="Gilmore M."/>
            <person name="Abouelleil A."/>
            <person name="Cao P."/>
            <person name="Chapman S."/>
            <person name="Cusick C."/>
            <person name="Shea T."/>
            <person name="Young S."/>
            <person name="Neafsey D."/>
            <person name="Nusbaum C."/>
            <person name="Birren B."/>
        </authorList>
    </citation>
    <scope>NUCLEOTIDE SEQUENCE [LARGE SCALE GENOMIC DNA]</scope>
    <source>
        <strain evidence="4 5">10A9_DIV0425</strain>
    </source>
</reference>
<dbReference type="SUPFAM" id="SSF53756">
    <property type="entry name" value="UDP-Glycosyltransferase/glycogen phosphorylase"/>
    <property type="match status" value="1"/>
</dbReference>
<feature type="domain" description="Glycosyl transferase family 1" evidence="3">
    <location>
        <begin position="35"/>
        <end position="166"/>
    </location>
</feature>
<proteinExistence type="predicted"/>
<protein>
    <recommendedName>
        <fullName evidence="3">Glycosyl transferase family 1 domain-containing protein</fullName>
    </recommendedName>
</protein>
<gene>
    <name evidence="4" type="ORF">A5844_000536</name>
</gene>
<dbReference type="RefSeq" id="WP_179190523.1">
    <property type="nucleotide sequence ID" value="NZ_NGMO01000001.1"/>
</dbReference>
<comment type="caution">
    <text evidence="4">The sequence shown here is derived from an EMBL/GenBank/DDBJ whole genome shotgun (WGS) entry which is preliminary data.</text>
</comment>
<dbReference type="PANTHER" id="PTHR12526:SF629">
    <property type="entry name" value="TEICHURONIC ACID BIOSYNTHESIS GLYCOSYLTRANSFERASE TUAH-RELATED"/>
    <property type="match status" value="1"/>
</dbReference>
<dbReference type="STRING" id="1987383.A5844_000536"/>
<evidence type="ECO:0000256" key="2">
    <source>
        <dbReference type="ARBA" id="ARBA00022679"/>
    </source>
</evidence>
<dbReference type="InterPro" id="IPR001296">
    <property type="entry name" value="Glyco_trans_1"/>
</dbReference>
<keyword evidence="1" id="KW-0328">Glycosyltransferase</keyword>
<accession>A0A2C9XSA7</accession>
<dbReference type="Proteomes" id="UP000194933">
    <property type="component" value="Unassembled WGS sequence"/>
</dbReference>
<dbReference type="Gene3D" id="3.40.50.2000">
    <property type="entry name" value="Glycogen Phosphorylase B"/>
    <property type="match status" value="1"/>
</dbReference>
<dbReference type="AlphaFoldDB" id="A0A2C9XSA7"/>